<organism evidence="7 8">
    <name type="scientific">Prymnesium parvum</name>
    <name type="common">Toxic golden alga</name>
    <dbReference type="NCBI Taxonomy" id="97485"/>
    <lineage>
        <taxon>Eukaryota</taxon>
        <taxon>Haptista</taxon>
        <taxon>Haptophyta</taxon>
        <taxon>Prymnesiophyceae</taxon>
        <taxon>Prymnesiales</taxon>
        <taxon>Prymnesiaceae</taxon>
        <taxon>Prymnesium</taxon>
    </lineage>
</organism>
<evidence type="ECO:0008006" key="9">
    <source>
        <dbReference type="Google" id="ProtNLM"/>
    </source>
</evidence>
<reference evidence="7 8" key="1">
    <citation type="journal article" date="2024" name="Science">
        <title>Giant polyketide synthase enzymes in the biosynthesis of giant marine polyether toxins.</title>
        <authorList>
            <person name="Fallon T.R."/>
            <person name="Shende V.V."/>
            <person name="Wierzbicki I.H."/>
            <person name="Pendleton A.L."/>
            <person name="Watervoot N.F."/>
            <person name="Auber R.P."/>
            <person name="Gonzalez D.J."/>
            <person name="Wisecaver J.H."/>
            <person name="Moore B.S."/>
        </authorList>
    </citation>
    <scope>NUCLEOTIDE SEQUENCE [LARGE SCALE GENOMIC DNA]</scope>
    <source>
        <strain evidence="7 8">12B1</strain>
    </source>
</reference>
<dbReference type="AlphaFoldDB" id="A0AB34JPT0"/>
<evidence type="ECO:0000256" key="1">
    <source>
        <dbReference type="ARBA" id="ARBA00004141"/>
    </source>
</evidence>
<dbReference type="EMBL" id="JBGBPQ010000005">
    <property type="protein sequence ID" value="KAL1524099.1"/>
    <property type="molecule type" value="Genomic_DNA"/>
</dbReference>
<name>A0AB34JPT0_PRYPA</name>
<proteinExistence type="inferred from homology"/>
<accession>A0AB34JPT0</accession>
<evidence type="ECO:0000256" key="2">
    <source>
        <dbReference type="ARBA" id="ARBA00006824"/>
    </source>
</evidence>
<evidence type="ECO:0000313" key="7">
    <source>
        <dbReference type="EMBL" id="KAL1524099.1"/>
    </source>
</evidence>
<comment type="caution">
    <text evidence="7">The sequence shown here is derived from an EMBL/GenBank/DDBJ whole genome shotgun (WGS) entry which is preliminary data.</text>
</comment>
<sequence length="211" mass="23526">MLSAFERVLARRPLLVKSGTGLVLGAAGDFTAQRLEGGAYDRRRGFAFTSLATFWNGACMHHLFQWLERALPQSHGLRSLLPKMCCTQLVINPFVYLPLFYLWTGAVLGRSLAQTREKAEKEYWRTLKATWALFVPFNLVNFGVVPARHQAAALALFSFMYNTAISLIANAESTRGVSWRPDHLYSEEISPQLHASTTGEASKLMAVDLSS</sequence>
<dbReference type="InterPro" id="IPR007248">
    <property type="entry name" value="Mpv17_PMP22"/>
</dbReference>
<dbReference type="Proteomes" id="UP001515480">
    <property type="component" value="Unassembled WGS sequence"/>
</dbReference>
<evidence type="ECO:0000256" key="5">
    <source>
        <dbReference type="ARBA" id="ARBA00023136"/>
    </source>
</evidence>
<keyword evidence="5" id="KW-0472">Membrane</keyword>
<evidence type="ECO:0000256" key="6">
    <source>
        <dbReference type="RuleBase" id="RU363053"/>
    </source>
</evidence>
<keyword evidence="8" id="KW-1185">Reference proteome</keyword>
<dbReference type="GO" id="GO:0016020">
    <property type="term" value="C:membrane"/>
    <property type="evidence" value="ECO:0007669"/>
    <property type="project" value="UniProtKB-SubCell"/>
</dbReference>
<evidence type="ECO:0000313" key="8">
    <source>
        <dbReference type="Proteomes" id="UP001515480"/>
    </source>
</evidence>
<keyword evidence="4" id="KW-1133">Transmembrane helix</keyword>
<dbReference type="PANTHER" id="PTHR11266:SF17">
    <property type="entry name" value="PROTEIN MPV17"/>
    <property type="match status" value="1"/>
</dbReference>
<keyword evidence="3" id="KW-0812">Transmembrane</keyword>
<gene>
    <name evidence="7" type="ORF">AB1Y20_019009</name>
</gene>
<protein>
    <recommendedName>
        <fullName evidence="9">Peroxisomal membrane protein 2</fullName>
    </recommendedName>
</protein>
<comment type="similarity">
    <text evidence="2 6">Belongs to the peroxisomal membrane protein PXMP2/4 family.</text>
</comment>
<dbReference type="PANTHER" id="PTHR11266">
    <property type="entry name" value="PEROXISOMAL MEMBRANE PROTEIN 2, PXMP2 MPV17"/>
    <property type="match status" value="1"/>
</dbReference>
<dbReference type="Pfam" id="PF04117">
    <property type="entry name" value="Mpv17_PMP22"/>
    <property type="match status" value="1"/>
</dbReference>
<evidence type="ECO:0000256" key="4">
    <source>
        <dbReference type="ARBA" id="ARBA00022989"/>
    </source>
</evidence>
<evidence type="ECO:0000256" key="3">
    <source>
        <dbReference type="ARBA" id="ARBA00022692"/>
    </source>
</evidence>
<comment type="subcellular location">
    <subcellularLocation>
        <location evidence="1">Membrane</location>
        <topology evidence="1">Multi-pass membrane protein</topology>
    </subcellularLocation>
</comment>
<dbReference type="GO" id="GO:0005737">
    <property type="term" value="C:cytoplasm"/>
    <property type="evidence" value="ECO:0007669"/>
    <property type="project" value="TreeGrafter"/>
</dbReference>